<organism evidence="1 2">
    <name type="scientific">Clostridium beijerinckii</name>
    <name type="common">Clostridium MP</name>
    <dbReference type="NCBI Taxonomy" id="1520"/>
    <lineage>
        <taxon>Bacteria</taxon>
        <taxon>Bacillati</taxon>
        <taxon>Bacillota</taxon>
        <taxon>Clostridia</taxon>
        <taxon>Eubacteriales</taxon>
        <taxon>Clostridiaceae</taxon>
        <taxon>Clostridium</taxon>
    </lineage>
</organism>
<protein>
    <submittedName>
        <fullName evidence="1">Uncharacterized protein</fullName>
    </submittedName>
</protein>
<dbReference type="AlphaFoldDB" id="A0A1S9N773"/>
<name>A0A1S9N773_CLOBE</name>
<dbReference type="EMBL" id="MWMH01000003">
    <property type="protein sequence ID" value="OOP73193.1"/>
    <property type="molecule type" value="Genomic_DNA"/>
</dbReference>
<evidence type="ECO:0000313" key="2">
    <source>
        <dbReference type="Proteomes" id="UP000190959"/>
    </source>
</evidence>
<comment type="caution">
    <text evidence="1">The sequence shown here is derived from an EMBL/GenBank/DDBJ whole genome shotgun (WGS) entry which is preliminary data.</text>
</comment>
<gene>
    <name evidence="1" type="ORF">CBEIBR21_09155</name>
</gene>
<evidence type="ECO:0000313" key="1">
    <source>
        <dbReference type="EMBL" id="OOP73193.1"/>
    </source>
</evidence>
<dbReference type="Proteomes" id="UP000190959">
    <property type="component" value="Unassembled WGS sequence"/>
</dbReference>
<accession>A0A1S9N773</accession>
<sequence length="86" mass="10258">MAKNNIKYIALYQSKTKFGDDAGILWYGEIKNIDIIKRSEIHELPKADESLDYRFEIEEWCKLENKIEIINHSIRSFIIYNFISTK</sequence>
<reference evidence="1 2" key="1">
    <citation type="submission" date="2017-02" db="EMBL/GenBank/DDBJ databases">
        <title>Genome sequence of Clostridium beijerinckii Br21.</title>
        <authorList>
            <person name="Fonseca B.C."/>
            <person name="Guazzaroni M.E."/>
            <person name="Riano-Pachon D.M."/>
            <person name="Reginatto V."/>
        </authorList>
    </citation>
    <scope>NUCLEOTIDE SEQUENCE [LARGE SCALE GENOMIC DNA]</scope>
    <source>
        <strain evidence="1 2">Br21</strain>
    </source>
</reference>
<proteinExistence type="predicted"/>
<dbReference type="RefSeq" id="WP_078115343.1">
    <property type="nucleotide sequence ID" value="NZ_MWMH01000003.1"/>
</dbReference>